<name>A0AAD6YM96_9AGAR</name>
<feature type="compositionally biased region" description="Low complexity" evidence="1">
    <location>
        <begin position="282"/>
        <end position="301"/>
    </location>
</feature>
<evidence type="ECO:0000256" key="1">
    <source>
        <dbReference type="SAM" id="MobiDB-lite"/>
    </source>
</evidence>
<dbReference type="AlphaFoldDB" id="A0AAD6YM96"/>
<protein>
    <submittedName>
        <fullName evidence="2">Uncharacterized protein</fullName>
    </submittedName>
</protein>
<reference evidence="2" key="1">
    <citation type="submission" date="2023-03" db="EMBL/GenBank/DDBJ databases">
        <title>Massive genome expansion in bonnet fungi (Mycena s.s.) driven by repeated elements and novel gene families across ecological guilds.</title>
        <authorList>
            <consortium name="Lawrence Berkeley National Laboratory"/>
            <person name="Harder C.B."/>
            <person name="Miyauchi S."/>
            <person name="Viragh M."/>
            <person name="Kuo A."/>
            <person name="Thoen E."/>
            <person name="Andreopoulos B."/>
            <person name="Lu D."/>
            <person name="Skrede I."/>
            <person name="Drula E."/>
            <person name="Henrissat B."/>
            <person name="Morin E."/>
            <person name="Kohler A."/>
            <person name="Barry K."/>
            <person name="LaButti K."/>
            <person name="Morin E."/>
            <person name="Salamov A."/>
            <person name="Lipzen A."/>
            <person name="Mereny Z."/>
            <person name="Hegedus B."/>
            <person name="Baldrian P."/>
            <person name="Stursova M."/>
            <person name="Weitz H."/>
            <person name="Taylor A."/>
            <person name="Grigoriev I.V."/>
            <person name="Nagy L.G."/>
            <person name="Martin F."/>
            <person name="Kauserud H."/>
        </authorList>
    </citation>
    <scope>NUCLEOTIDE SEQUENCE</scope>
    <source>
        <strain evidence="2">9144</strain>
    </source>
</reference>
<sequence>MNMAPPPPPPSLLHEFKTLLSASLDTSAPGPALTLAFPVSTPLLPPVEKKQPHRMPSRARRLLARLKLLVRRQRLRLGGSASRAVRPPAAVAVARTAVSPLLANERPLIMADGTAPDSTYSYMHWPAPPSSVPSDRCSPSASSSPGEMSHHARFHIPAPPRPLSVFTYDLVHGDPFAKDSVSMCVVDRSCKALPYPQQRQRARLDSSVMAPLDHERDTPTPTPRSRFLSRTPVRGTSPDSASSAFTLSSPSPHGADAGPYQWAAPGRPVLTRGRSRSLAPSAYAPTPLAAPRRPRAGSPYPLRRNDTRNWRSLGLHPCPRAPSTAHRS</sequence>
<feature type="region of interest" description="Disordered" evidence="1">
    <location>
        <begin position="129"/>
        <end position="155"/>
    </location>
</feature>
<keyword evidence="3" id="KW-1185">Reference proteome</keyword>
<feature type="compositionally biased region" description="Low complexity" evidence="1">
    <location>
        <begin position="132"/>
        <end position="147"/>
    </location>
</feature>
<dbReference type="EMBL" id="JARJCW010000006">
    <property type="protein sequence ID" value="KAJ7223398.1"/>
    <property type="molecule type" value="Genomic_DNA"/>
</dbReference>
<evidence type="ECO:0000313" key="3">
    <source>
        <dbReference type="Proteomes" id="UP001219525"/>
    </source>
</evidence>
<proteinExistence type="predicted"/>
<feature type="region of interest" description="Disordered" evidence="1">
    <location>
        <begin position="197"/>
        <end position="328"/>
    </location>
</feature>
<feature type="compositionally biased region" description="Low complexity" evidence="1">
    <location>
        <begin position="237"/>
        <end position="252"/>
    </location>
</feature>
<comment type="caution">
    <text evidence="2">The sequence shown here is derived from an EMBL/GenBank/DDBJ whole genome shotgun (WGS) entry which is preliminary data.</text>
</comment>
<gene>
    <name evidence="2" type="ORF">GGX14DRAFT_658055</name>
</gene>
<dbReference type="Proteomes" id="UP001219525">
    <property type="component" value="Unassembled WGS sequence"/>
</dbReference>
<evidence type="ECO:0000313" key="2">
    <source>
        <dbReference type="EMBL" id="KAJ7223398.1"/>
    </source>
</evidence>
<organism evidence="2 3">
    <name type="scientific">Mycena pura</name>
    <dbReference type="NCBI Taxonomy" id="153505"/>
    <lineage>
        <taxon>Eukaryota</taxon>
        <taxon>Fungi</taxon>
        <taxon>Dikarya</taxon>
        <taxon>Basidiomycota</taxon>
        <taxon>Agaricomycotina</taxon>
        <taxon>Agaricomycetes</taxon>
        <taxon>Agaricomycetidae</taxon>
        <taxon>Agaricales</taxon>
        <taxon>Marasmiineae</taxon>
        <taxon>Mycenaceae</taxon>
        <taxon>Mycena</taxon>
    </lineage>
</organism>
<accession>A0AAD6YM96</accession>